<organism evidence="3 4">
    <name type="scientific">Nocardioides aurantiacus</name>
    <dbReference type="NCBI Taxonomy" id="86796"/>
    <lineage>
        <taxon>Bacteria</taxon>
        <taxon>Bacillati</taxon>
        <taxon>Actinomycetota</taxon>
        <taxon>Actinomycetes</taxon>
        <taxon>Propionibacteriales</taxon>
        <taxon>Nocardioidaceae</taxon>
        <taxon>Nocardioides</taxon>
    </lineage>
</organism>
<reference evidence="3 4" key="1">
    <citation type="submission" date="2018-11" db="EMBL/GenBank/DDBJ databases">
        <title>Sequencing the genomes of 1000 actinobacteria strains.</title>
        <authorList>
            <person name="Klenk H.-P."/>
        </authorList>
    </citation>
    <scope>NUCLEOTIDE SEQUENCE [LARGE SCALE GENOMIC DNA]</scope>
    <source>
        <strain evidence="3 4">DSM 12652</strain>
    </source>
</reference>
<protein>
    <recommendedName>
        <fullName evidence="5">DUF3040 family protein</fullName>
    </recommendedName>
</protein>
<feature type="compositionally biased region" description="Polar residues" evidence="1">
    <location>
        <begin position="137"/>
        <end position="146"/>
    </location>
</feature>
<dbReference type="InterPro" id="IPR021401">
    <property type="entry name" value="DUF3040"/>
</dbReference>
<feature type="compositionally biased region" description="Basic residues" evidence="1">
    <location>
        <begin position="122"/>
        <end position="136"/>
    </location>
</feature>
<feature type="transmembrane region" description="Helical" evidence="2">
    <location>
        <begin position="65"/>
        <end position="86"/>
    </location>
</feature>
<keyword evidence="4" id="KW-1185">Reference proteome</keyword>
<dbReference type="Pfam" id="PF11239">
    <property type="entry name" value="DUF3040"/>
    <property type="match status" value="1"/>
</dbReference>
<evidence type="ECO:0000256" key="2">
    <source>
        <dbReference type="SAM" id="Phobius"/>
    </source>
</evidence>
<dbReference type="EMBL" id="RKHO01000001">
    <property type="protein sequence ID" value="ROR92046.1"/>
    <property type="molecule type" value="Genomic_DNA"/>
</dbReference>
<feature type="region of interest" description="Disordered" evidence="1">
    <location>
        <begin position="118"/>
        <end position="162"/>
    </location>
</feature>
<name>A0A3N2CX28_9ACTN</name>
<dbReference type="OrthoDB" id="5244024at2"/>
<evidence type="ECO:0000313" key="3">
    <source>
        <dbReference type="EMBL" id="ROR92046.1"/>
    </source>
</evidence>
<accession>A0A3N2CX28</accession>
<evidence type="ECO:0000256" key="1">
    <source>
        <dbReference type="SAM" id="MobiDB-lite"/>
    </source>
</evidence>
<feature type="transmembrane region" description="Helical" evidence="2">
    <location>
        <begin position="40"/>
        <end position="59"/>
    </location>
</feature>
<dbReference type="RefSeq" id="WP_123391661.1">
    <property type="nucleotide sequence ID" value="NZ_RKHO01000001.1"/>
</dbReference>
<evidence type="ECO:0008006" key="5">
    <source>
        <dbReference type="Google" id="ProtNLM"/>
    </source>
</evidence>
<keyword evidence="2" id="KW-1133">Transmembrane helix</keyword>
<keyword evidence="2" id="KW-0472">Membrane</keyword>
<comment type="caution">
    <text evidence="3">The sequence shown here is derived from an EMBL/GenBank/DDBJ whole genome shotgun (WGS) entry which is preliminary data.</text>
</comment>
<proteinExistence type="predicted"/>
<dbReference type="Proteomes" id="UP000281738">
    <property type="component" value="Unassembled WGS sequence"/>
</dbReference>
<evidence type="ECO:0000313" key="4">
    <source>
        <dbReference type="Proteomes" id="UP000281738"/>
    </source>
</evidence>
<sequence>MPLSEEELRLLEQMEQALAQEDPKFASTLRGSALERTAKLRTVGAAAVFALGIGMLMGGAVAQQIWLAVLGFLVMLASATLGLAAWRGRHAPAAQQPRSGEEQLFDFDDHPHRFGVIEGGRATKRSKGPKAPRRSGRSSTPRQGTFMQRMEQRWERRRQQGY</sequence>
<feature type="compositionally biased region" description="Basic and acidic residues" evidence="1">
    <location>
        <begin position="150"/>
        <end position="162"/>
    </location>
</feature>
<dbReference type="AlphaFoldDB" id="A0A3N2CX28"/>
<gene>
    <name evidence="3" type="ORF">EDD33_2930</name>
</gene>
<keyword evidence="2" id="KW-0812">Transmembrane</keyword>